<evidence type="ECO:0000259" key="2">
    <source>
        <dbReference type="Pfam" id="PF14534"/>
    </source>
</evidence>
<dbReference type="EMBL" id="CP062941">
    <property type="protein sequence ID" value="QOL47722.1"/>
    <property type="molecule type" value="Genomic_DNA"/>
</dbReference>
<dbReference type="RefSeq" id="WP_193684782.1">
    <property type="nucleotide sequence ID" value="NZ_CP062941.1"/>
</dbReference>
<evidence type="ECO:0000313" key="3">
    <source>
        <dbReference type="EMBL" id="QOL47722.1"/>
    </source>
</evidence>
<evidence type="ECO:0000256" key="1">
    <source>
        <dbReference type="SAM" id="SignalP"/>
    </source>
</evidence>
<protein>
    <submittedName>
        <fullName evidence="3">Nuclear transport factor 2 family protein</fullName>
    </submittedName>
</protein>
<evidence type="ECO:0000313" key="4">
    <source>
        <dbReference type="Proteomes" id="UP000593875"/>
    </source>
</evidence>
<organism evidence="3 4">
    <name type="scientific">Massilia litorea</name>
    <dbReference type="NCBI Taxonomy" id="2769491"/>
    <lineage>
        <taxon>Bacteria</taxon>
        <taxon>Pseudomonadati</taxon>
        <taxon>Pseudomonadota</taxon>
        <taxon>Betaproteobacteria</taxon>
        <taxon>Burkholderiales</taxon>
        <taxon>Oxalobacteraceae</taxon>
        <taxon>Telluria group</taxon>
        <taxon>Massilia</taxon>
    </lineage>
</organism>
<dbReference type="KEGG" id="mlir:LPB04_11815"/>
<dbReference type="Pfam" id="PF14534">
    <property type="entry name" value="DUF4440"/>
    <property type="match status" value="1"/>
</dbReference>
<dbReference type="Proteomes" id="UP000593875">
    <property type="component" value="Chromosome"/>
</dbReference>
<feature type="domain" description="DUF4440" evidence="2">
    <location>
        <begin position="43"/>
        <end position="148"/>
    </location>
</feature>
<name>A0A7L9U0C8_9BURK</name>
<feature type="signal peptide" evidence="1">
    <location>
        <begin position="1"/>
        <end position="23"/>
    </location>
</feature>
<dbReference type="InterPro" id="IPR032710">
    <property type="entry name" value="NTF2-like_dom_sf"/>
</dbReference>
<gene>
    <name evidence="3" type="ORF">LPB04_11815</name>
</gene>
<dbReference type="AlphaFoldDB" id="A0A7L9U0C8"/>
<proteinExistence type="predicted"/>
<keyword evidence="1" id="KW-0732">Signal</keyword>
<dbReference type="SUPFAM" id="SSF54427">
    <property type="entry name" value="NTF2-like"/>
    <property type="match status" value="1"/>
</dbReference>
<keyword evidence="4" id="KW-1185">Reference proteome</keyword>
<dbReference type="InterPro" id="IPR027843">
    <property type="entry name" value="DUF4440"/>
</dbReference>
<feature type="chain" id="PRO_5032367371" evidence="1">
    <location>
        <begin position="24"/>
        <end position="167"/>
    </location>
</feature>
<dbReference type="Gene3D" id="3.10.450.50">
    <property type="match status" value="1"/>
</dbReference>
<reference evidence="3 4" key="1">
    <citation type="submission" date="2020-10" db="EMBL/GenBank/DDBJ databases">
        <title>Genome sequencing of Massilia sp. LPB0304.</title>
        <authorList>
            <person name="Kim J."/>
        </authorList>
    </citation>
    <scope>NUCLEOTIDE SEQUENCE [LARGE SCALE GENOMIC DNA]</scope>
    <source>
        <strain evidence="3 4">LPB0304</strain>
    </source>
</reference>
<sequence>MKSRRTYSALFLSSALLTGSAHAAQAQHERSATAESEVRASLLLLERQRASAIVRQDIPALQNLMDRYYRHVESRGRVRSKTELLTALERGDFRFLTYENESTEIQLLKGGEAAVVAGVFRSQQAGAGAKPFRGRYVRVWVHEADGWKNTFHQTTEIRPAQDKCDCK</sequence>
<accession>A0A7L9U0C8</accession>